<protein>
    <recommendedName>
        <fullName evidence="2">RNA 2',3'-cyclic phosphodiesterase</fullName>
        <shortName evidence="2">RNA 2',3'-CPDase</shortName>
        <ecNumber evidence="2">3.1.4.58</ecNumber>
    </recommendedName>
</protein>
<dbReference type="PANTHER" id="PTHR35561:SF1">
    <property type="entry name" value="RNA 2',3'-CYCLIC PHOSPHODIESTERASE"/>
    <property type="match status" value="1"/>
</dbReference>
<feature type="short sequence motif" description="HXTX 2" evidence="2">
    <location>
        <begin position="137"/>
        <end position="140"/>
    </location>
</feature>
<proteinExistence type="inferred from homology"/>
<dbReference type="InterPro" id="IPR004175">
    <property type="entry name" value="RNA_CPDase"/>
</dbReference>
<sequence>MSHLDPEQEVERLFVAVPLPDTLLEYLKNESAHVSSRLKFARWTHFKDFHITLQFLGDTSRENIPSLYEALWKVARSSKGFQLKLGEWGTFGLPDSPRVLWAGVSGELEPLKELQQKVVSATLPLGYTPEMRTYNPHLTVARKYRGEDPFTLEQLENLRMDTKPSGQLLPEIGWTVDAFVVYATRMHAIPMYEMTEKFTFFST</sequence>
<dbReference type="Pfam" id="PF13563">
    <property type="entry name" value="2_5_RNA_ligase2"/>
    <property type="match status" value="1"/>
</dbReference>
<dbReference type="InterPro" id="IPR009097">
    <property type="entry name" value="Cyclic_Pdiesterase"/>
</dbReference>
<feature type="short sequence motif" description="HXTX 1" evidence="2">
    <location>
        <begin position="50"/>
        <end position="53"/>
    </location>
</feature>
<gene>
    <name evidence="3" type="primary">thpR</name>
    <name evidence="3" type="ORF">ACFSX3_18230</name>
</gene>
<comment type="similarity">
    <text evidence="2">Belongs to the 2H phosphoesterase superfamily. ThpR family.</text>
</comment>
<name>A0ABW5FGI5_9BACL</name>
<dbReference type="Proteomes" id="UP001597448">
    <property type="component" value="Unassembled WGS sequence"/>
</dbReference>
<dbReference type="EC" id="3.1.4.58" evidence="2"/>
<dbReference type="RefSeq" id="WP_209993270.1">
    <property type="nucleotide sequence ID" value="NZ_JBHSVQ010000001.1"/>
</dbReference>
<feature type="active site" description="Proton acceptor" evidence="2">
    <location>
        <position position="137"/>
    </location>
</feature>
<keyword evidence="4" id="KW-1185">Reference proteome</keyword>
<keyword evidence="1 2" id="KW-0378">Hydrolase</keyword>
<dbReference type="Gene3D" id="3.90.1140.10">
    <property type="entry name" value="Cyclic phosphodiesterase"/>
    <property type="match status" value="1"/>
</dbReference>
<comment type="catalytic activity">
    <reaction evidence="2">
        <text>a 3'-end 2',3'-cyclophospho-ribonucleotide-RNA + H2O = a 3'-end 2'-phospho-ribonucleotide-RNA + H(+)</text>
        <dbReference type="Rhea" id="RHEA:11828"/>
        <dbReference type="Rhea" id="RHEA-COMP:10464"/>
        <dbReference type="Rhea" id="RHEA-COMP:17353"/>
        <dbReference type="ChEBI" id="CHEBI:15377"/>
        <dbReference type="ChEBI" id="CHEBI:15378"/>
        <dbReference type="ChEBI" id="CHEBI:83064"/>
        <dbReference type="ChEBI" id="CHEBI:173113"/>
        <dbReference type="EC" id="3.1.4.58"/>
    </reaction>
</comment>
<dbReference type="HAMAP" id="MF_01940">
    <property type="entry name" value="RNA_CPDase"/>
    <property type="match status" value="1"/>
</dbReference>
<comment type="function">
    <text evidence="2">Hydrolyzes RNA 2',3'-cyclic phosphodiester to an RNA 2'-phosphomonoester.</text>
</comment>
<dbReference type="PANTHER" id="PTHR35561">
    <property type="entry name" value="RNA 2',3'-CYCLIC PHOSPHODIESTERASE"/>
    <property type="match status" value="1"/>
</dbReference>
<evidence type="ECO:0000256" key="1">
    <source>
        <dbReference type="ARBA" id="ARBA00022801"/>
    </source>
</evidence>
<evidence type="ECO:0000256" key="2">
    <source>
        <dbReference type="HAMAP-Rule" id="MF_01940"/>
    </source>
</evidence>
<evidence type="ECO:0000313" key="3">
    <source>
        <dbReference type="EMBL" id="MFD2411831.1"/>
    </source>
</evidence>
<dbReference type="SUPFAM" id="SSF55144">
    <property type="entry name" value="LigT-like"/>
    <property type="match status" value="1"/>
</dbReference>
<dbReference type="EMBL" id="JBHUKY010000032">
    <property type="protein sequence ID" value="MFD2411831.1"/>
    <property type="molecule type" value="Genomic_DNA"/>
</dbReference>
<dbReference type="NCBIfam" id="TIGR02258">
    <property type="entry name" value="2_5_ligase"/>
    <property type="match status" value="1"/>
</dbReference>
<accession>A0ABW5FGI5</accession>
<evidence type="ECO:0000313" key="4">
    <source>
        <dbReference type="Proteomes" id="UP001597448"/>
    </source>
</evidence>
<comment type="caution">
    <text evidence="3">The sequence shown here is derived from an EMBL/GenBank/DDBJ whole genome shotgun (WGS) entry which is preliminary data.</text>
</comment>
<feature type="active site" description="Proton donor" evidence="2">
    <location>
        <position position="50"/>
    </location>
</feature>
<organism evidence="3 4">
    <name type="scientific">Paenibacillus rhizoplanae</name>
    <dbReference type="NCBI Taxonomy" id="1917181"/>
    <lineage>
        <taxon>Bacteria</taxon>
        <taxon>Bacillati</taxon>
        <taxon>Bacillota</taxon>
        <taxon>Bacilli</taxon>
        <taxon>Bacillales</taxon>
        <taxon>Paenibacillaceae</taxon>
        <taxon>Paenibacillus</taxon>
    </lineage>
</organism>
<reference evidence="4" key="1">
    <citation type="journal article" date="2019" name="Int. J. Syst. Evol. Microbiol.">
        <title>The Global Catalogue of Microorganisms (GCM) 10K type strain sequencing project: providing services to taxonomists for standard genome sequencing and annotation.</title>
        <authorList>
            <consortium name="The Broad Institute Genomics Platform"/>
            <consortium name="The Broad Institute Genome Sequencing Center for Infectious Disease"/>
            <person name="Wu L."/>
            <person name="Ma J."/>
        </authorList>
    </citation>
    <scope>NUCLEOTIDE SEQUENCE [LARGE SCALE GENOMIC DNA]</scope>
    <source>
        <strain evidence="4">CCM 8725</strain>
    </source>
</reference>